<dbReference type="InterPro" id="IPR029058">
    <property type="entry name" value="AB_hydrolase_fold"/>
</dbReference>
<dbReference type="Proteomes" id="UP000604046">
    <property type="component" value="Unassembled WGS sequence"/>
</dbReference>
<reference evidence="3" key="1">
    <citation type="submission" date="2021-02" db="EMBL/GenBank/DDBJ databases">
        <authorList>
            <person name="Dougan E. K."/>
            <person name="Rhodes N."/>
            <person name="Thang M."/>
            <person name="Chan C."/>
        </authorList>
    </citation>
    <scope>NUCLEOTIDE SEQUENCE</scope>
</reference>
<dbReference type="Pfam" id="PF05057">
    <property type="entry name" value="DUF676"/>
    <property type="match status" value="1"/>
</dbReference>
<proteinExistence type="predicted"/>
<dbReference type="PANTHER" id="PTHR12482:SF62">
    <property type="entry name" value="LIPASE ROG1-RELATED"/>
    <property type="match status" value="1"/>
</dbReference>
<evidence type="ECO:0000313" key="3">
    <source>
        <dbReference type="EMBL" id="CAE7520020.1"/>
    </source>
</evidence>
<feature type="domain" description="DUF676" evidence="2">
    <location>
        <begin position="54"/>
        <end position="245"/>
    </location>
</feature>
<dbReference type="Gene3D" id="3.40.50.2000">
    <property type="entry name" value="Glycogen Phosphorylase B"/>
    <property type="match status" value="1"/>
</dbReference>
<name>A0A812T8Q6_9DINO</name>
<keyword evidence="1" id="KW-0732">Signal</keyword>
<dbReference type="EMBL" id="CAJNDS010002544">
    <property type="protein sequence ID" value="CAE7520020.1"/>
    <property type="molecule type" value="Genomic_DNA"/>
</dbReference>
<feature type="signal peptide" evidence="1">
    <location>
        <begin position="1"/>
        <end position="21"/>
    </location>
</feature>
<evidence type="ECO:0000256" key="1">
    <source>
        <dbReference type="SAM" id="SignalP"/>
    </source>
</evidence>
<gene>
    <name evidence="3" type="primary">LPL1</name>
    <name evidence="3" type="ORF">SNAT2548_LOCUS29105</name>
</gene>
<dbReference type="AlphaFoldDB" id="A0A812T8Q6"/>
<dbReference type="PANTHER" id="PTHR12482">
    <property type="entry name" value="LIPASE ROG1-RELATED-RELATED"/>
    <property type="match status" value="1"/>
</dbReference>
<keyword evidence="4" id="KW-1185">Reference proteome</keyword>
<feature type="chain" id="PRO_5032806362" evidence="1">
    <location>
        <begin position="22"/>
        <end position="1006"/>
    </location>
</feature>
<evidence type="ECO:0000259" key="2">
    <source>
        <dbReference type="Pfam" id="PF05057"/>
    </source>
</evidence>
<sequence>MARRLPWFLLTAILCVSGLRSDAYTAREKASHQEALAARFECSSHFDSSISETSERHLVALVSGYRGSVASLKGLAEGLCSASFAKKEPTLIVVLDAVAGAQSVQPVLVQGERVADQVMKVVEAERPERRISSYSIIGHSLGGIVARVAASRLDSLGGDRLRPRLFVSLFSPHAGMESFLNSKLLPSLIRISQTDRGVMDELCEQDPAKSILVNISRGHYRQVLEKFQKRVLYSSDSDWLVDFGSGAITTATPPEDGLEADEAVPADQEYADQEYPSLGLHSWNFSSDSGACHAHSVRCEVMRELQHVPFVRVSARWELFRPDKHSFKDMGVLEKSELLRHLTKEFGGTNANLPRGERCVSSEFCAVGLVCSGVCQPRVFQASDACDKAAKAEANGERLEMCSFAVDLLNDALQAWFLVVTSSGGGGHLVAAQNLQRKLLEQAEGGYILAAQALQQNKALFTPEAYNLAKEALSAVQNGPPAVAMLDMMKIPCTSLDGMGYIPLGGFMTDQWNTLQASGDIEGLKRLVAAQPLTQWVFGRQCRDFMKSVIRHKQLGYQRPAKRVVSTQPLLIQSLLDASDAGGLDLYMTDLPTEEAVHFFGPLVALSGTSSTIEKRLFLHGVSPMQGGEAELERLSGIPRRQIIIDKFMPIDPSFTSGSLPSPGQAVAIRLKAQIPLEEDFLAASSTSGPVTNPILLEEDDELLMVMLGSQPTVEAVLNYAKESLKLPDLSTGKRYVFLACGRPRSPAYKRLYEDIVSLSRSLSSISSRTILVPFTGQRAAEILGRADITITRSGGLTAGELLALHRGDKRKKHILLHVEAVDDDAKTRALAALPDMPDMSEDQAAEQAADNAALVGMVPWEAGNARYLQQVVGAKIVTPESLVRTLLDQKQLPFPVNWRLFLHLRGFSATAIDLAEECNCSYSFHRSRPLTYASLSGDNVCRTALEAFAGAAIPCNQTTIVSWRLPSYGMDLFQMLYNLTDLAQNVATSCNGTLFTRGRFVAVQL</sequence>
<organism evidence="3 4">
    <name type="scientific">Symbiodinium natans</name>
    <dbReference type="NCBI Taxonomy" id="878477"/>
    <lineage>
        <taxon>Eukaryota</taxon>
        <taxon>Sar</taxon>
        <taxon>Alveolata</taxon>
        <taxon>Dinophyceae</taxon>
        <taxon>Suessiales</taxon>
        <taxon>Symbiodiniaceae</taxon>
        <taxon>Symbiodinium</taxon>
    </lineage>
</organism>
<protein>
    <submittedName>
        <fullName evidence="3">LPL1 protein</fullName>
    </submittedName>
</protein>
<dbReference type="InterPro" id="IPR044294">
    <property type="entry name" value="Lipase-like"/>
</dbReference>
<dbReference type="InterPro" id="IPR007751">
    <property type="entry name" value="DUF676_lipase-like"/>
</dbReference>
<accession>A0A812T8Q6</accession>
<dbReference type="Gene3D" id="3.40.50.1820">
    <property type="entry name" value="alpha/beta hydrolase"/>
    <property type="match status" value="1"/>
</dbReference>
<dbReference type="SUPFAM" id="SSF53474">
    <property type="entry name" value="alpha/beta-Hydrolases"/>
    <property type="match status" value="1"/>
</dbReference>
<comment type="caution">
    <text evidence="3">The sequence shown here is derived from an EMBL/GenBank/DDBJ whole genome shotgun (WGS) entry which is preliminary data.</text>
</comment>
<dbReference type="OrthoDB" id="273452at2759"/>
<evidence type="ECO:0000313" key="4">
    <source>
        <dbReference type="Proteomes" id="UP000604046"/>
    </source>
</evidence>